<dbReference type="Pfam" id="PF11734">
    <property type="entry name" value="TilS_C"/>
    <property type="match status" value="1"/>
</dbReference>
<dbReference type="HAMAP" id="MF_01161">
    <property type="entry name" value="tRNA_Ile_lys_synt"/>
    <property type="match status" value="1"/>
</dbReference>
<keyword evidence="11" id="KW-1185">Reference proteome</keyword>
<dbReference type="SMART" id="SM00977">
    <property type="entry name" value="TilS_C"/>
    <property type="match status" value="1"/>
</dbReference>
<dbReference type="InterPro" id="IPR012796">
    <property type="entry name" value="Lysidine-tRNA-synth_C"/>
</dbReference>
<reference evidence="10 11" key="1">
    <citation type="submission" date="2019-07" db="EMBL/GenBank/DDBJ databases">
        <title>Pseudomonas mangiferae sp. nov., isolated from bark of mango tree in Thailand.</title>
        <authorList>
            <person name="Srisuk N."/>
            <person name="Anurat P."/>
        </authorList>
    </citation>
    <scope>NUCLEOTIDE SEQUENCE [LARGE SCALE GENOMIC DNA]</scope>
    <source>
        <strain evidence="10 11">DMKU_BBB3-04</strain>
    </source>
</reference>
<evidence type="ECO:0000256" key="3">
    <source>
        <dbReference type="ARBA" id="ARBA00022598"/>
    </source>
</evidence>
<evidence type="ECO:0000256" key="4">
    <source>
        <dbReference type="ARBA" id="ARBA00022694"/>
    </source>
</evidence>
<comment type="similarity">
    <text evidence="8">Belongs to the tRNA(Ile)-lysidine synthase family.</text>
</comment>
<dbReference type="InterPro" id="IPR012094">
    <property type="entry name" value="tRNA_Ile_lys_synt"/>
</dbReference>
<dbReference type="GO" id="GO:0005737">
    <property type="term" value="C:cytoplasm"/>
    <property type="evidence" value="ECO:0007669"/>
    <property type="project" value="UniProtKB-SubCell"/>
</dbReference>
<dbReference type="PANTHER" id="PTHR43033:SF1">
    <property type="entry name" value="TRNA(ILE)-LYSIDINE SYNTHASE-RELATED"/>
    <property type="match status" value="1"/>
</dbReference>
<dbReference type="InterPro" id="IPR015262">
    <property type="entry name" value="tRNA_Ile_lys_synt_subst-bd"/>
</dbReference>
<keyword evidence="3 8" id="KW-0436">Ligase</keyword>
<dbReference type="CDD" id="cd01992">
    <property type="entry name" value="TilS_N"/>
    <property type="match status" value="1"/>
</dbReference>
<dbReference type="GO" id="GO:0006400">
    <property type="term" value="P:tRNA modification"/>
    <property type="evidence" value="ECO:0007669"/>
    <property type="project" value="UniProtKB-UniRule"/>
</dbReference>
<comment type="function">
    <text evidence="8">Ligates lysine onto the cytidine present at position 34 of the AUA codon-specific tRNA(Ile) that contains the anticodon CAU, in an ATP-dependent manner. Cytidine is converted to lysidine, thus changing the amino acid specificity of the tRNA from methionine to isoleucine.</text>
</comment>
<dbReference type="EC" id="6.3.4.19" evidence="8"/>
<dbReference type="Gene3D" id="3.40.50.620">
    <property type="entry name" value="HUPs"/>
    <property type="match status" value="1"/>
</dbReference>
<feature type="domain" description="Lysidine-tRNA(Ile) synthetase C-terminal" evidence="9">
    <location>
        <begin position="359"/>
        <end position="427"/>
    </location>
</feature>
<dbReference type="RefSeq" id="WP_143487575.1">
    <property type="nucleotide sequence ID" value="NZ_VJOY01000004.1"/>
</dbReference>
<dbReference type="PANTHER" id="PTHR43033">
    <property type="entry name" value="TRNA(ILE)-LYSIDINE SYNTHASE-RELATED"/>
    <property type="match status" value="1"/>
</dbReference>
<evidence type="ECO:0000256" key="5">
    <source>
        <dbReference type="ARBA" id="ARBA00022741"/>
    </source>
</evidence>
<dbReference type="Pfam" id="PF09179">
    <property type="entry name" value="TilS"/>
    <property type="match status" value="1"/>
</dbReference>
<evidence type="ECO:0000259" key="9">
    <source>
        <dbReference type="SMART" id="SM00977"/>
    </source>
</evidence>
<evidence type="ECO:0000313" key="10">
    <source>
        <dbReference type="EMBL" id="TRX75483.1"/>
    </source>
</evidence>
<dbReference type="SUPFAM" id="SSF52402">
    <property type="entry name" value="Adenine nucleotide alpha hydrolases-like"/>
    <property type="match status" value="1"/>
</dbReference>
<sequence>MTLLQRLDAALAPWRQASGWCVALSGGLDSSVLLHLLARHPQRDRHPPLRALHVEHGLQAAAASWPAHCRALCATLDVPLDCVSVRVDAGASLEQAARTARYGAFEAACSQGDVLFTAHHRDDQAETLLFRLLRGAGVRGLAGMPVQRRLGQGWLVRPLLGVGRAELERHARALGLDWVDDPSNRDTHLARNHLRHDILPSLHGRWPQAAANLARSAAHLREAESLLEDLAALDVGAAEPGARWPWLGLPSLALAPLARLSPARQRNALRAWLAAFTPLPDLDHWVGWETLRDAKADATPVWRLARGELHRADGHLWWLSGDWLRPPPHPPAWPVGEASLALPGNGVLTWQGTPPPGDWTVRYRAGGEQLALPGRGHRDLKRLLNEAGVPGFARGRLPLLYCDGEPRAVANLPGLDRPAGVDAALRWTPPPGDTV</sequence>
<evidence type="ECO:0000313" key="11">
    <source>
        <dbReference type="Proteomes" id="UP000315235"/>
    </source>
</evidence>
<evidence type="ECO:0000256" key="2">
    <source>
        <dbReference type="ARBA" id="ARBA00022490"/>
    </source>
</evidence>
<evidence type="ECO:0000256" key="8">
    <source>
        <dbReference type="HAMAP-Rule" id="MF_01161"/>
    </source>
</evidence>
<comment type="caution">
    <text evidence="10">The sequence shown here is derived from an EMBL/GenBank/DDBJ whole genome shotgun (WGS) entry which is preliminary data.</text>
</comment>
<comment type="catalytic activity">
    <reaction evidence="7 8">
        <text>cytidine(34) in tRNA(Ile2) + L-lysine + ATP = lysidine(34) in tRNA(Ile2) + AMP + diphosphate + H(+)</text>
        <dbReference type="Rhea" id="RHEA:43744"/>
        <dbReference type="Rhea" id="RHEA-COMP:10625"/>
        <dbReference type="Rhea" id="RHEA-COMP:10670"/>
        <dbReference type="ChEBI" id="CHEBI:15378"/>
        <dbReference type="ChEBI" id="CHEBI:30616"/>
        <dbReference type="ChEBI" id="CHEBI:32551"/>
        <dbReference type="ChEBI" id="CHEBI:33019"/>
        <dbReference type="ChEBI" id="CHEBI:82748"/>
        <dbReference type="ChEBI" id="CHEBI:83665"/>
        <dbReference type="ChEBI" id="CHEBI:456215"/>
        <dbReference type="EC" id="6.3.4.19"/>
    </reaction>
</comment>
<name>A0A553H179_9PSED</name>
<keyword evidence="2 8" id="KW-0963">Cytoplasm</keyword>
<proteinExistence type="inferred from homology"/>
<accession>A0A553H179</accession>
<dbReference type="SUPFAM" id="SSF56037">
    <property type="entry name" value="PheT/TilS domain"/>
    <property type="match status" value="1"/>
</dbReference>
<keyword evidence="5 8" id="KW-0547">Nucleotide-binding</keyword>
<dbReference type="GO" id="GO:0032267">
    <property type="term" value="F:tRNA(Ile)-lysidine synthase activity"/>
    <property type="evidence" value="ECO:0007669"/>
    <property type="project" value="UniProtKB-EC"/>
</dbReference>
<dbReference type="InterPro" id="IPR014729">
    <property type="entry name" value="Rossmann-like_a/b/a_fold"/>
</dbReference>
<dbReference type="SUPFAM" id="SSF82829">
    <property type="entry name" value="MesJ substrate recognition domain-like"/>
    <property type="match status" value="1"/>
</dbReference>
<dbReference type="Pfam" id="PF01171">
    <property type="entry name" value="ATP_bind_3"/>
    <property type="match status" value="1"/>
</dbReference>
<dbReference type="EMBL" id="VJOY01000004">
    <property type="protein sequence ID" value="TRX75483.1"/>
    <property type="molecule type" value="Genomic_DNA"/>
</dbReference>
<keyword evidence="6 8" id="KW-0067">ATP-binding</keyword>
<comment type="subcellular location">
    <subcellularLocation>
        <location evidence="1 8">Cytoplasm</location>
    </subcellularLocation>
</comment>
<dbReference type="Gene3D" id="1.20.59.20">
    <property type="match status" value="1"/>
</dbReference>
<evidence type="ECO:0000256" key="1">
    <source>
        <dbReference type="ARBA" id="ARBA00004496"/>
    </source>
</evidence>
<dbReference type="InterPro" id="IPR011063">
    <property type="entry name" value="TilS/TtcA_N"/>
</dbReference>
<dbReference type="Proteomes" id="UP000315235">
    <property type="component" value="Unassembled WGS sequence"/>
</dbReference>
<evidence type="ECO:0000256" key="7">
    <source>
        <dbReference type="ARBA" id="ARBA00048539"/>
    </source>
</evidence>
<dbReference type="GO" id="GO:0005524">
    <property type="term" value="F:ATP binding"/>
    <property type="evidence" value="ECO:0007669"/>
    <property type="project" value="UniProtKB-UniRule"/>
</dbReference>
<gene>
    <name evidence="8 10" type="primary">tilS</name>
    <name evidence="10" type="ORF">FM069_07010</name>
</gene>
<dbReference type="NCBIfam" id="TIGR02433">
    <property type="entry name" value="lysidine_TilS_C"/>
    <property type="match status" value="1"/>
</dbReference>
<feature type="binding site" evidence="8">
    <location>
        <begin position="25"/>
        <end position="30"/>
    </location>
    <ligand>
        <name>ATP</name>
        <dbReference type="ChEBI" id="CHEBI:30616"/>
    </ligand>
</feature>
<dbReference type="NCBIfam" id="TIGR02432">
    <property type="entry name" value="lysidine_TilS_N"/>
    <property type="match status" value="1"/>
</dbReference>
<organism evidence="10 11">
    <name type="scientific">Pseudomonas mangiferae</name>
    <dbReference type="NCBI Taxonomy" id="2593654"/>
    <lineage>
        <taxon>Bacteria</taxon>
        <taxon>Pseudomonadati</taxon>
        <taxon>Pseudomonadota</taxon>
        <taxon>Gammaproteobacteria</taxon>
        <taxon>Pseudomonadales</taxon>
        <taxon>Pseudomonadaceae</taxon>
        <taxon>Pseudomonas</taxon>
    </lineage>
</organism>
<dbReference type="AlphaFoldDB" id="A0A553H179"/>
<protein>
    <recommendedName>
        <fullName evidence="8">tRNA(Ile)-lysidine synthase</fullName>
        <ecNumber evidence="8">6.3.4.19</ecNumber>
    </recommendedName>
    <alternativeName>
        <fullName evidence="8">tRNA(Ile)-2-lysyl-cytidine synthase</fullName>
    </alternativeName>
    <alternativeName>
        <fullName evidence="8">tRNA(Ile)-lysidine synthetase</fullName>
    </alternativeName>
</protein>
<keyword evidence="4 8" id="KW-0819">tRNA processing</keyword>
<dbReference type="InterPro" id="IPR012795">
    <property type="entry name" value="tRNA_Ile_lys_synt_N"/>
</dbReference>
<evidence type="ECO:0000256" key="6">
    <source>
        <dbReference type="ARBA" id="ARBA00022840"/>
    </source>
</evidence>
<comment type="domain">
    <text evidence="8">The N-terminal region contains the highly conserved SGGXDS motif, predicted to be a P-loop motif involved in ATP binding.</text>
</comment>
<dbReference type="OrthoDB" id="9807403at2"/>